<proteinExistence type="predicted"/>
<evidence type="ECO:0008006" key="4">
    <source>
        <dbReference type="Google" id="ProtNLM"/>
    </source>
</evidence>
<reference evidence="2 3" key="2">
    <citation type="submission" date="2015-10" db="EMBL/GenBank/DDBJ databases">
        <title>Draft Genome Sequence of Prosthecomicrobium hirschii ATCC 27832.</title>
        <authorList>
            <person name="Daniel J."/>
            <person name="Givan S.A."/>
            <person name="Brun Y.V."/>
            <person name="Brown P.J."/>
        </authorList>
    </citation>
    <scope>NUCLEOTIDE SEQUENCE [LARGE SCALE GENOMIC DNA]</scope>
    <source>
        <strain evidence="2 3">16</strain>
    </source>
</reference>
<sequence>MTDPRRTQLFDWLVPGRGPSPAFSAADPGGALIARVLTIRPDLAGAPDRILAALPEAFGPDDIEACAAADPAGFEALLELVFGAYFLSPAVRRAIGYDGQQALSLPRDGFGAEEEAVAMMAAAPRWRDPRDPVHPEAPEVPTASAP</sequence>
<organism evidence="2 3">
    <name type="scientific">Prosthecodimorpha hirschii</name>
    <dbReference type="NCBI Taxonomy" id="665126"/>
    <lineage>
        <taxon>Bacteria</taxon>
        <taxon>Pseudomonadati</taxon>
        <taxon>Pseudomonadota</taxon>
        <taxon>Alphaproteobacteria</taxon>
        <taxon>Hyphomicrobiales</taxon>
        <taxon>Ancalomicrobiaceae</taxon>
        <taxon>Prosthecodimorpha</taxon>
    </lineage>
</organism>
<evidence type="ECO:0000313" key="2">
    <source>
        <dbReference type="EMBL" id="KPL51243.1"/>
    </source>
</evidence>
<dbReference type="Proteomes" id="UP000048984">
    <property type="component" value="Unassembled WGS sequence"/>
</dbReference>
<dbReference type="STRING" id="665126.ABB55_02590"/>
<feature type="region of interest" description="Disordered" evidence="1">
    <location>
        <begin position="123"/>
        <end position="146"/>
    </location>
</feature>
<gene>
    <name evidence="2" type="ORF">ABB55_02590</name>
</gene>
<dbReference type="AlphaFoldDB" id="A0A0P6W9Y8"/>
<name>A0A0P6W9Y8_9HYPH</name>
<reference evidence="2 3" key="1">
    <citation type="submission" date="2015-09" db="EMBL/GenBank/DDBJ databases">
        <authorList>
            <person name="Jackson K.R."/>
            <person name="Lunt B.L."/>
            <person name="Fisher J.N.B."/>
            <person name="Gardner A.V."/>
            <person name="Bailey M.E."/>
            <person name="Deus L.M."/>
            <person name="Earl A.S."/>
            <person name="Gibby P.D."/>
            <person name="Hartmann K.A."/>
            <person name="Liu J.E."/>
            <person name="Manci A.M."/>
            <person name="Nielsen D.A."/>
            <person name="Solomon M.B."/>
            <person name="Breakwell D.P."/>
            <person name="Burnett S.H."/>
            <person name="Grose J.H."/>
        </authorList>
    </citation>
    <scope>NUCLEOTIDE SEQUENCE [LARGE SCALE GENOMIC DNA]</scope>
    <source>
        <strain evidence="2 3">16</strain>
    </source>
</reference>
<protein>
    <recommendedName>
        <fullName evidence="4">Gluconate 2-dehydrogenase subunit 3 family protein</fullName>
    </recommendedName>
</protein>
<evidence type="ECO:0000313" key="3">
    <source>
        <dbReference type="Proteomes" id="UP000048984"/>
    </source>
</evidence>
<feature type="compositionally biased region" description="Basic and acidic residues" evidence="1">
    <location>
        <begin position="125"/>
        <end position="137"/>
    </location>
</feature>
<dbReference type="EMBL" id="LJYW01000001">
    <property type="protein sequence ID" value="KPL51243.1"/>
    <property type="molecule type" value="Genomic_DNA"/>
</dbReference>
<comment type="caution">
    <text evidence="2">The sequence shown here is derived from an EMBL/GenBank/DDBJ whole genome shotgun (WGS) entry which is preliminary data.</text>
</comment>
<accession>A0A0P6W9Y8</accession>
<keyword evidence="3" id="KW-1185">Reference proteome</keyword>
<dbReference type="RefSeq" id="WP_054357406.1">
    <property type="nucleotide sequence ID" value="NZ_LJYW01000001.1"/>
</dbReference>
<evidence type="ECO:0000256" key="1">
    <source>
        <dbReference type="SAM" id="MobiDB-lite"/>
    </source>
</evidence>